<accession>A0A3E0ISC8</accession>
<dbReference type="PROSITE" id="PS00798">
    <property type="entry name" value="ALDOKETO_REDUCTASE_1"/>
    <property type="match status" value="1"/>
</dbReference>
<dbReference type="PANTHER" id="PTHR43827:SF3">
    <property type="entry name" value="NADP-DEPENDENT OXIDOREDUCTASE DOMAIN-CONTAINING PROTEIN"/>
    <property type="match status" value="1"/>
</dbReference>
<sequence>MNITFYNGNQMPKVGIGTFRVKNDEDAKSAVKHAIKNGYRSIDTAMIYQNEEMVGQGIHEALEETNLQRDDLFVTSKLWLTDYGYENVEAAYKASLNRLGLDRLDLYLMHWPGLDESLMVETWKGMEMLYEKGLVDNIGVSNFNVEHLDRLLSEAKIKPVINQVEYHPYLTQSRLKDYLEAQHIQMESWSPLMNAQILTDTVVNEIAREVNHSPAQVIIRWNIQNGVVTIPKSVTPSRINENINVFDFELTQDQMERLDQLNKDKRIGPNPLEFNGQ</sequence>
<organism evidence="8 9">
    <name type="scientific">Staphylococcus felis</name>
    <dbReference type="NCBI Taxonomy" id="46127"/>
    <lineage>
        <taxon>Bacteria</taxon>
        <taxon>Bacillati</taxon>
        <taxon>Bacillota</taxon>
        <taxon>Bacilli</taxon>
        <taxon>Bacillales</taxon>
        <taxon>Staphylococcaceae</taxon>
        <taxon>Staphylococcus</taxon>
    </lineage>
</organism>
<protein>
    <submittedName>
        <fullName evidence="8">Aldo/keto reductase</fullName>
    </submittedName>
</protein>
<keyword evidence="2" id="KW-0521">NADP</keyword>
<evidence type="ECO:0000256" key="2">
    <source>
        <dbReference type="ARBA" id="ARBA00022857"/>
    </source>
</evidence>
<gene>
    <name evidence="8" type="ORF">DOS83_01615</name>
</gene>
<feature type="domain" description="NADP-dependent oxidoreductase" evidence="7">
    <location>
        <begin position="14"/>
        <end position="262"/>
    </location>
</feature>
<evidence type="ECO:0000256" key="4">
    <source>
        <dbReference type="PIRSR" id="PIRSR000097-1"/>
    </source>
</evidence>
<dbReference type="InterPro" id="IPR036812">
    <property type="entry name" value="NAD(P)_OxRdtase_dom_sf"/>
</dbReference>
<dbReference type="EMBL" id="QKXQ01000068">
    <property type="protein sequence ID" value="REI00099.1"/>
    <property type="molecule type" value="Genomic_DNA"/>
</dbReference>
<evidence type="ECO:0000256" key="5">
    <source>
        <dbReference type="PIRSR" id="PIRSR000097-2"/>
    </source>
</evidence>
<name>A0A3E0ISC8_9STAP</name>
<dbReference type="PROSITE" id="PS00063">
    <property type="entry name" value="ALDOKETO_REDUCTASE_3"/>
    <property type="match status" value="1"/>
</dbReference>
<reference evidence="8 9" key="1">
    <citation type="journal article" date="2018" name="Vet. Microbiol.">
        <title>Characterisation of Staphylococcus felis isolated from cats using whole genome sequencing.</title>
        <authorList>
            <person name="Worthing K."/>
            <person name="Pang S."/>
            <person name="Trott D.J."/>
            <person name="Abraham S."/>
            <person name="Coombs G.W."/>
            <person name="Jordan D."/>
            <person name="McIntyre L."/>
            <person name="Davies M.R."/>
            <person name="Norris J."/>
        </authorList>
    </citation>
    <scope>NUCLEOTIDE SEQUENCE [LARGE SCALE GENOMIC DNA]</scope>
    <source>
        <strain evidence="8 9">F9</strain>
    </source>
</reference>
<evidence type="ECO:0000313" key="9">
    <source>
        <dbReference type="Proteomes" id="UP000256562"/>
    </source>
</evidence>
<comment type="caution">
    <text evidence="8">The sequence shown here is derived from an EMBL/GenBank/DDBJ whole genome shotgun (WGS) entry which is preliminary data.</text>
</comment>
<evidence type="ECO:0000313" key="8">
    <source>
        <dbReference type="EMBL" id="REI00099.1"/>
    </source>
</evidence>
<dbReference type="PIRSF" id="PIRSF000097">
    <property type="entry name" value="AKR"/>
    <property type="match status" value="1"/>
</dbReference>
<dbReference type="FunFam" id="3.20.20.100:FF:000015">
    <property type="entry name" value="Oxidoreductase, aldo/keto reductase family"/>
    <property type="match status" value="1"/>
</dbReference>
<dbReference type="InterPro" id="IPR020471">
    <property type="entry name" value="AKR"/>
</dbReference>
<evidence type="ECO:0000256" key="3">
    <source>
        <dbReference type="ARBA" id="ARBA00023002"/>
    </source>
</evidence>
<dbReference type="PRINTS" id="PR00069">
    <property type="entry name" value="ALDKETRDTASE"/>
</dbReference>
<evidence type="ECO:0000256" key="1">
    <source>
        <dbReference type="ARBA" id="ARBA00007905"/>
    </source>
</evidence>
<dbReference type="Pfam" id="PF00248">
    <property type="entry name" value="Aldo_ket_red"/>
    <property type="match status" value="1"/>
</dbReference>
<dbReference type="RefSeq" id="WP_116093631.1">
    <property type="nucleotide sequence ID" value="NZ_QKXN01000005.1"/>
</dbReference>
<dbReference type="OrthoDB" id="9804790at2"/>
<evidence type="ECO:0000259" key="7">
    <source>
        <dbReference type="Pfam" id="PF00248"/>
    </source>
</evidence>
<dbReference type="Proteomes" id="UP000256562">
    <property type="component" value="Unassembled WGS sequence"/>
</dbReference>
<dbReference type="PANTHER" id="PTHR43827">
    <property type="entry name" value="2,5-DIKETO-D-GLUCONIC ACID REDUCTASE"/>
    <property type="match status" value="1"/>
</dbReference>
<comment type="similarity">
    <text evidence="1">Belongs to the aldo/keto reductase family.</text>
</comment>
<feature type="binding site" evidence="5">
    <location>
        <position position="110"/>
    </location>
    <ligand>
        <name>substrate</name>
    </ligand>
</feature>
<evidence type="ECO:0000256" key="6">
    <source>
        <dbReference type="PIRSR" id="PIRSR000097-3"/>
    </source>
</evidence>
<dbReference type="Gene3D" id="3.20.20.100">
    <property type="entry name" value="NADP-dependent oxidoreductase domain"/>
    <property type="match status" value="1"/>
</dbReference>
<dbReference type="InterPro" id="IPR018170">
    <property type="entry name" value="Aldo/ket_reductase_CS"/>
</dbReference>
<dbReference type="SUPFAM" id="SSF51430">
    <property type="entry name" value="NAD(P)-linked oxidoreductase"/>
    <property type="match status" value="1"/>
</dbReference>
<feature type="site" description="Lowers pKa of active site Tyr" evidence="6">
    <location>
        <position position="77"/>
    </location>
</feature>
<proteinExistence type="inferred from homology"/>
<dbReference type="GO" id="GO:0016616">
    <property type="term" value="F:oxidoreductase activity, acting on the CH-OH group of donors, NAD or NADP as acceptor"/>
    <property type="evidence" value="ECO:0007669"/>
    <property type="project" value="UniProtKB-ARBA"/>
</dbReference>
<dbReference type="InterPro" id="IPR023210">
    <property type="entry name" value="NADP_OxRdtase_dom"/>
</dbReference>
<dbReference type="AlphaFoldDB" id="A0A3E0ISC8"/>
<feature type="active site" description="Proton donor" evidence="4">
    <location>
        <position position="48"/>
    </location>
</feature>
<keyword evidence="3" id="KW-0560">Oxidoreductase</keyword>